<evidence type="ECO:0000313" key="2">
    <source>
        <dbReference type="Proteomes" id="UP000324222"/>
    </source>
</evidence>
<proteinExistence type="predicted"/>
<name>A0A5B7G1H5_PORTR</name>
<protein>
    <submittedName>
        <fullName evidence="1">Uncharacterized protein</fullName>
    </submittedName>
</protein>
<dbReference type="EMBL" id="VSRR010009855">
    <property type="protein sequence ID" value="MPC50978.1"/>
    <property type="molecule type" value="Genomic_DNA"/>
</dbReference>
<organism evidence="1 2">
    <name type="scientific">Portunus trituberculatus</name>
    <name type="common">Swimming crab</name>
    <name type="synonym">Neptunus trituberculatus</name>
    <dbReference type="NCBI Taxonomy" id="210409"/>
    <lineage>
        <taxon>Eukaryota</taxon>
        <taxon>Metazoa</taxon>
        <taxon>Ecdysozoa</taxon>
        <taxon>Arthropoda</taxon>
        <taxon>Crustacea</taxon>
        <taxon>Multicrustacea</taxon>
        <taxon>Malacostraca</taxon>
        <taxon>Eumalacostraca</taxon>
        <taxon>Eucarida</taxon>
        <taxon>Decapoda</taxon>
        <taxon>Pleocyemata</taxon>
        <taxon>Brachyura</taxon>
        <taxon>Eubrachyura</taxon>
        <taxon>Portunoidea</taxon>
        <taxon>Portunidae</taxon>
        <taxon>Portuninae</taxon>
        <taxon>Portunus</taxon>
    </lineage>
</organism>
<keyword evidence="2" id="KW-1185">Reference proteome</keyword>
<accession>A0A5B7G1H5</accession>
<evidence type="ECO:0000313" key="1">
    <source>
        <dbReference type="EMBL" id="MPC50978.1"/>
    </source>
</evidence>
<sequence length="85" mass="9129">MVNVGTLGEGRCGRLSWSGAVLTTTQEIKSLKVKSMVIYSLKSGNPKMRCLLSRDASVGAPGFYRHLRVGGGRICRMAGSDALRN</sequence>
<gene>
    <name evidence="1" type="ORF">E2C01_044813</name>
</gene>
<dbReference type="Proteomes" id="UP000324222">
    <property type="component" value="Unassembled WGS sequence"/>
</dbReference>
<reference evidence="1 2" key="1">
    <citation type="submission" date="2019-05" db="EMBL/GenBank/DDBJ databases">
        <title>Another draft genome of Portunus trituberculatus and its Hox gene families provides insights of decapod evolution.</title>
        <authorList>
            <person name="Jeong J.-H."/>
            <person name="Song I."/>
            <person name="Kim S."/>
            <person name="Choi T."/>
            <person name="Kim D."/>
            <person name="Ryu S."/>
            <person name="Kim W."/>
        </authorList>
    </citation>
    <scope>NUCLEOTIDE SEQUENCE [LARGE SCALE GENOMIC DNA]</scope>
    <source>
        <tissue evidence="1">Muscle</tissue>
    </source>
</reference>
<dbReference type="AlphaFoldDB" id="A0A5B7G1H5"/>
<comment type="caution">
    <text evidence="1">The sequence shown here is derived from an EMBL/GenBank/DDBJ whole genome shotgun (WGS) entry which is preliminary data.</text>
</comment>